<keyword evidence="4 7" id="KW-0472">Membrane</keyword>
<dbReference type="NCBIfam" id="TIGR03592">
    <property type="entry name" value="yidC_oxa1_cterm"/>
    <property type="match status" value="1"/>
</dbReference>
<evidence type="ECO:0000256" key="4">
    <source>
        <dbReference type="ARBA" id="ARBA00023136"/>
    </source>
</evidence>
<gene>
    <name evidence="9" type="ORF">IV203_007490</name>
</gene>
<dbReference type="Proteomes" id="UP000693970">
    <property type="component" value="Unassembled WGS sequence"/>
</dbReference>
<name>A0A9K3KF88_9STRA</name>
<evidence type="ECO:0000256" key="3">
    <source>
        <dbReference type="ARBA" id="ARBA00022989"/>
    </source>
</evidence>
<evidence type="ECO:0000256" key="6">
    <source>
        <dbReference type="SAM" id="MobiDB-lite"/>
    </source>
</evidence>
<evidence type="ECO:0000256" key="7">
    <source>
        <dbReference type="SAM" id="Phobius"/>
    </source>
</evidence>
<evidence type="ECO:0000256" key="2">
    <source>
        <dbReference type="ARBA" id="ARBA00022692"/>
    </source>
</evidence>
<dbReference type="CDD" id="cd20069">
    <property type="entry name" value="5TM_Oxa1-like"/>
    <property type="match status" value="1"/>
</dbReference>
<feature type="compositionally biased region" description="Basic and acidic residues" evidence="6">
    <location>
        <begin position="393"/>
        <end position="415"/>
    </location>
</feature>
<dbReference type="Pfam" id="PF02096">
    <property type="entry name" value="60KD_IMP"/>
    <property type="match status" value="1"/>
</dbReference>
<evidence type="ECO:0000313" key="9">
    <source>
        <dbReference type="EMBL" id="KAG7342397.1"/>
    </source>
</evidence>
<evidence type="ECO:0000256" key="5">
    <source>
        <dbReference type="RuleBase" id="RU003945"/>
    </source>
</evidence>
<sequence length="432" mass="48198">MIRTKISSFAIKSRFPPRTSIPLGSNGISSSSSLGATSLVGQNIFSSFQSDNKYCHSNNVSFSNQKRFLSTTNATVGDNNDPNVVAISPSPTPPPQDFEATMNKLFDESSQQQQLPATSEGDQWFVDQALAQEPWDPKWWNLADQAINSVNFLHDVTGIGYAGSIVAATCIVRLCILPLAIRGQRAASRMAHLQPELQMMKQRYEALGTPTQAETRAFTEQMQSLFKRYDVKPFSSIAVPFVQAPIFIGMFFGMRKMPELFPEQMSTGGLFWFTDLTIPDPTYILPLACGISFFATIEAGKDQMLDSNPDYGPAIVNAFRAMSLVMVPVITTFPSAMLCYWVPNNFITLIQSVALRNDFVKKQLGIWDRPKPIPGQAKDKGFAETMQNLVKQVRGEPTTDKEKMKRHNQEIETKKRMQQVSKAARARRRASP</sequence>
<feature type="transmembrane region" description="Helical" evidence="7">
    <location>
        <begin position="234"/>
        <end position="254"/>
    </location>
</feature>
<reference evidence="9" key="2">
    <citation type="submission" date="2021-04" db="EMBL/GenBank/DDBJ databases">
        <authorList>
            <person name="Podell S."/>
        </authorList>
    </citation>
    <scope>NUCLEOTIDE SEQUENCE</scope>
    <source>
        <strain evidence="9">Hildebrandi</strain>
    </source>
</reference>
<reference evidence="9" key="1">
    <citation type="journal article" date="2021" name="Sci. Rep.">
        <title>Diploid genomic architecture of Nitzschia inconspicua, an elite biomass production diatom.</title>
        <authorList>
            <person name="Oliver A."/>
            <person name="Podell S."/>
            <person name="Pinowska A."/>
            <person name="Traller J.C."/>
            <person name="Smith S.R."/>
            <person name="McClure R."/>
            <person name="Beliaev A."/>
            <person name="Bohutskyi P."/>
            <person name="Hill E.A."/>
            <person name="Rabines A."/>
            <person name="Zheng H."/>
            <person name="Allen L.Z."/>
            <person name="Kuo A."/>
            <person name="Grigoriev I.V."/>
            <person name="Allen A.E."/>
            <person name="Hazlebeck D."/>
            <person name="Allen E.E."/>
        </authorList>
    </citation>
    <scope>NUCLEOTIDE SEQUENCE</scope>
    <source>
        <strain evidence="9">Hildebrandi</strain>
    </source>
</reference>
<keyword evidence="10" id="KW-1185">Reference proteome</keyword>
<proteinExistence type="inferred from homology"/>
<keyword evidence="3 7" id="KW-1133">Transmembrane helix</keyword>
<dbReference type="PANTHER" id="PTHR12428:SF65">
    <property type="entry name" value="CYTOCHROME C OXIDASE ASSEMBLY PROTEIN COX18, MITOCHONDRIAL"/>
    <property type="match status" value="1"/>
</dbReference>
<dbReference type="EMBL" id="JAGRRH010000025">
    <property type="protein sequence ID" value="KAG7342397.1"/>
    <property type="molecule type" value="Genomic_DNA"/>
</dbReference>
<feature type="transmembrane region" description="Helical" evidence="7">
    <location>
        <begin position="159"/>
        <end position="181"/>
    </location>
</feature>
<dbReference type="PANTHER" id="PTHR12428">
    <property type="entry name" value="OXA1"/>
    <property type="match status" value="1"/>
</dbReference>
<feature type="domain" description="Membrane insertase YidC/Oxa/ALB C-terminal" evidence="8">
    <location>
        <begin position="161"/>
        <end position="356"/>
    </location>
</feature>
<keyword evidence="2 5" id="KW-0812">Transmembrane</keyword>
<feature type="region of interest" description="Disordered" evidence="6">
    <location>
        <begin position="392"/>
        <end position="432"/>
    </location>
</feature>
<dbReference type="GO" id="GO:0032979">
    <property type="term" value="P:protein insertion into mitochondrial inner membrane from matrix"/>
    <property type="evidence" value="ECO:0007669"/>
    <property type="project" value="TreeGrafter"/>
</dbReference>
<dbReference type="GO" id="GO:0032977">
    <property type="term" value="F:membrane insertase activity"/>
    <property type="evidence" value="ECO:0007669"/>
    <property type="project" value="InterPro"/>
</dbReference>
<evidence type="ECO:0000259" key="8">
    <source>
        <dbReference type="Pfam" id="PF02096"/>
    </source>
</evidence>
<comment type="similarity">
    <text evidence="5">Belongs to the OXA1/ALB3/YidC family.</text>
</comment>
<evidence type="ECO:0000313" key="10">
    <source>
        <dbReference type="Proteomes" id="UP000693970"/>
    </source>
</evidence>
<dbReference type="InterPro" id="IPR028055">
    <property type="entry name" value="YidC/Oxa/ALB_C"/>
</dbReference>
<protein>
    <submittedName>
        <fullName evidence="9">60Kd inner membrane domain containing protein</fullName>
    </submittedName>
</protein>
<comment type="subcellular location">
    <subcellularLocation>
        <location evidence="1 5">Membrane</location>
        <topology evidence="1 5">Multi-pass membrane protein</topology>
    </subcellularLocation>
</comment>
<dbReference type="InterPro" id="IPR001708">
    <property type="entry name" value="YidC/ALB3/OXA1/COX18"/>
</dbReference>
<organism evidence="9 10">
    <name type="scientific">Nitzschia inconspicua</name>
    <dbReference type="NCBI Taxonomy" id="303405"/>
    <lineage>
        <taxon>Eukaryota</taxon>
        <taxon>Sar</taxon>
        <taxon>Stramenopiles</taxon>
        <taxon>Ochrophyta</taxon>
        <taxon>Bacillariophyta</taxon>
        <taxon>Bacillariophyceae</taxon>
        <taxon>Bacillariophycidae</taxon>
        <taxon>Bacillariales</taxon>
        <taxon>Bacillariaceae</taxon>
        <taxon>Nitzschia</taxon>
    </lineage>
</organism>
<accession>A0A9K3KF88</accession>
<dbReference type="AlphaFoldDB" id="A0A9K3KF88"/>
<dbReference type="GO" id="GO:0005743">
    <property type="term" value="C:mitochondrial inner membrane"/>
    <property type="evidence" value="ECO:0007669"/>
    <property type="project" value="TreeGrafter"/>
</dbReference>
<comment type="caution">
    <text evidence="9">The sequence shown here is derived from an EMBL/GenBank/DDBJ whole genome shotgun (WGS) entry which is preliminary data.</text>
</comment>
<evidence type="ECO:0000256" key="1">
    <source>
        <dbReference type="ARBA" id="ARBA00004141"/>
    </source>
</evidence>
<dbReference type="OrthoDB" id="2148490at2759"/>